<dbReference type="eggNOG" id="KOG3058">
    <property type="taxonomic scope" value="Eukaryota"/>
</dbReference>
<dbReference type="Pfam" id="PF14360">
    <property type="entry name" value="PAP2_C"/>
    <property type="match status" value="1"/>
</dbReference>
<dbReference type="OrthoDB" id="422827at2759"/>
<dbReference type="KEGG" id="cvr:CHLNCDRAFT_17179"/>
<feature type="transmembrane region" description="Helical" evidence="9">
    <location>
        <begin position="216"/>
        <end position="233"/>
    </location>
</feature>
<protein>
    <recommendedName>
        <fullName evidence="10">Sphingomyelin synthase-like domain-containing protein</fullName>
    </recommendedName>
</protein>
<dbReference type="GO" id="GO:0005886">
    <property type="term" value="C:plasma membrane"/>
    <property type="evidence" value="ECO:0007669"/>
    <property type="project" value="TreeGrafter"/>
</dbReference>
<keyword evidence="4 9" id="KW-0812">Transmembrane</keyword>
<dbReference type="PANTHER" id="PTHR21290">
    <property type="entry name" value="SPHINGOMYELIN SYNTHETASE"/>
    <property type="match status" value="1"/>
</dbReference>
<keyword evidence="8 9" id="KW-0472">Membrane</keyword>
<comment type="subcellular location">
    <subcellularLocation>
        <location evidence="1">Membrane</location>
        <topology evidence="1">Multi-pass membrane protein</topology>
    </subcellularLocation>
</comment>
<dbReference type="GO" id="GO:0005789">
    <property type="term" value="C:endoplasmic reticulum membrane"/>
    <property type="evidence" value="ECO:0007669"/>
    <property type="project" value="TreeGrafter"/>
</dbReference>
<dbReference type="OMA" id="VEWALLM"/>
<evidence type="ECO:0000259" key="10">
    <source>
        <dbReference type="Pfam" id="PF14360"/>
    </source>
</evidence>
<feature type="domain" description="Sphingomyelin synthase-like" evidence="10">
    <location>
        <begin position="163"/>
        <end position="233"/>
    </location>
</feature>
<evidence type="ECO:0000256" key="3">
    <source>
        <dbReference type="ARBA" id="ARBA00022679"/>
    </source>
</evidence>
<dbReference type="GO" id="GO:0005802">
    <property type="term" value="C:trans-Golgi network"/>
    <property type="evidence" value="ECO:0007669"/>
    <property type="project" value="TreeGrafter"/>
</dbReference>
<dbReference type="EMBL" id="GL433843">
    <property type="protein sequence ID" value="EFN56004.1"/>
    <property type="molecule type" value="Genomic_DNA"/>
</dbReference>
<keyword evidence="6 9" id="KW-1133">Transmembrane helix</keyword>
<feature type="non-terminal residue" evidence="11">
    <location>
        <position position="1"/>
    </location>
</feature>
<dbReference type="STRING" id="554065.E1ZEC0"/>
<comment type="similarity">
    <text evidence="2">Belongs to the sphingomyelin synthase family.</text>
</comment>
<evidence type="ECO:0000256" key="9">
    <source>
        <dbReference type="SAM" id="Phobius"/>
    </source>
</evidence>
<name>E1ZEC0_CHLVA</name>
<dbReference type="GO" id="GO:0045140">
    <property type="term" value="F:inositol phosphoceramide synthase activity"/>
    <property type="evidence" value="ECO:0007669"/>
    <property type="project" value="TreeGrafter"/>
</dbReference>
<reference evidence="11 12" key="1">
    <citation type="journal article" date="2010" name="Plant Cell">
        <title>The Chlorella variabilis NC64A genome reveals adaptation to photosymbiosis, coevolution with viruses, and cryptic sex.</title>
        <authorList>
            <person name="Blanc G."/>
            <person name="Duncan G."/>
            <person name="Agarkova I."/>
            <person name="Borodovsky M."/>
            <person name="Gurnon J."/>
            <person name="Kuo A."/>
            <person name="Lindquist E."/>
            <person name="Lucas S."/>
            <person name="Pangilinan J."/>
            <person name="Polle J."/>
            <person name="Salamov A."/>
            <person name="Terry A."/>
            <person name="Yamada T."/>
            <person name="Dunigan D.D."/>
            <person name="Grigoriev I.V."/>
            <person name="Claverie J.M."/>
            <person name="Van Etten J.L."/>
        </authorList>
    </citation>
    <scope>NUCLEOTIDE SEQUENCE [LARGE SCALE GENOMIC DNA]</scope>
    <source>
        <strain evidence="11 12">NC64A</strain>
    </source>
</reference>
<dbReference type="Proteomes" id="UP000008141">
    <property type="component" value="Unassembled WGS sequence"/>
</dbReference>
<dbReference type="GO" id="GO:0047493">
    <property type="term" value="F:ceramide cholinephosphotransferase activity"/>
    <property type="evidence" value="ECO:0007669"/>
    <property type="project" value="TreeGrafter"/>
</dbReference>
<evidence type="ECO:0000313" key="11">
    <source>
        <dbReference type="EMBL" id="EFN56004.1"/>
    </source>
</evidence>
<dbReference type="GO" id="GO:0033188">
    <property type="term" value="F:sphingomyelin synthase activity"/>
    <property type="evidence" value="ECO:0007669"/>
    <property type="project" value="TreeGrafter"/>
</dbReference>
<dbReference type="InParanoid" id="E1ZEC0"/>
<evidence type="ECO:0000256" key="5">
    <source>
        <dbReference type="ARBA" id="ARBA00022919"/>
    </source>
</evidence>
<dbReference type="FunCoup" id="E1ZEC0">
    <property type="interactions" value="373"/>
</dbReference>
<feature type="transmembrane region" description="Helical" evidence="9">
    <location>
        <begin position="73"/>
        <end position="93"/>
    </location>
</feature>
<feature type="non-terminal residue" evidence="11">
    <location>
        <position position="235"/>
    </location>
</feature>
<evidence type="ECO:0000313" key="12">
    <source>
        <dbReference type="Proteomes" id="UP000008141"/>
    </source>
</evidence>
<dbReference type="GeneID" id="17355395"/>
<dbReference type="InterPro" id="IPR025749">
    <property type="entry name" value="Sphingomyelin_synth-like_dom"/>
</dbReference>
<evidence type="ECO:0000256" key="4">
    <source>
        <dbReference type="ARBA" id="ARBA00022692"/>
    </source>
</evidence>
<keyword evidence="12" id="KW-1185">Reference proteome</keyword>
<accession>E1ZEC0</accession>
<dbReference type="RefSeq" id="XP_005848106.1">
    <property type="nucleotide sequence ID" value="XM_005848044.1"/>
</dbReference>
<dbReference type="InterPro" id="IPR045221">
    <property type="entry name" value="Sphingomyelin_synth-like"/>
</dbReference>
<evidence type="ECO:0000256" key="2">
    <source>
        <dbReference type="ARBA" id="ARBA00005441"/>
    </source>
</evidence>
<organism evidence="12">
    <name type="scientific">Chlorella variabilis</name>
    <name type="common">Green alga</name>
    <dbReference type="NCBI Taxonomy" id="554065"/>
    <lineage>
        <taxon>Eukaryota</taxon>
        <taxon>Viridiplantae</taxon>
        <taxon>Chlorophyta</taxon>
        <taxon>core chlorophytes</taxon>
        <taxon>Trebouxiophyceae</taxon>
        <taxon>Chlorellales</taxon>
        <taxon>Chlorellaceae</taxon>
        <taxon>Chlorella clade</taxon>
        <taxon>Chlorella</taxon>
    </lineage>
</organism>
<dbReference type="AlphaFoldDB" id="E1ZEC0"/>
<evidence type="ECO:0000256" key="1">
    <source>
        <dbReference type="ARBA" id="ARBA00004141"/>
    </source>
</evidence>
<dbReference type="GO" id="GO:0046513">
    <property type="term" value="P:ceramide biosynthetic process"/>
    <property type="evidence" value="ECO:0007669"/>
    <property type="project" value="TreeGrafter"/>
</dbReference>
<gene>
    <name evidence="11" type="ORF">CHLNCDRAFT_17179</name>
</gene>
<feature type="transmembrane region" description="Helical" evidence="9">
    <location>
        <begin position="190"/>
        <end position="209"/>
    </location>
</feature>
<keyword evidence="7" id="KW-0443">Lipid metabolism</keyword>
<evidence type="ECO:0000256" key="8">
    <source>
        <dbReference type="ARBA" id="ARBA00023136"/>
    </source>
</evidence>
<evidence type="ECO:0000256" key="6">
    <source>
        <dbReference type="ARBA" id="ARBA00022989"/>
    </source>
</evidence>
<proteinExistence type="inferred from homology"/>
<dbReference type="PANTHER" id="PTHR21290:SF62">
    <property type="entry name" value="PHOSPHATIDYLINOSITOL:CERAMIDE INOSITOLPHOSPHOTRANSFERASE 1-RELATED"/>
    <property type="match status" value="1"/>
</dbReference>
<evidence type="ECO:0000256" key="7">
    <source>
        <dbReference type="ARBA" id="ARBA00023098"/>
    </source>
</evidence>
<dbReference type="GO" id="GO:0000139">
    <property type="term" value="C:Golgi membrane"/>
    <property type="evidence" value="ECO:0007669"/>
    <property type="project" value="TreeGrafter"/>
</dbReference>
<keyword evidence="3" id="KW-0808">Transferase</keyword>
<keyword evidence="5" id="KW-0746">Sphingolipid metabolism</keyword>
<feature type="transmembrane region" description="Helical" evidence="9">
    <location>
        <begin position="100"/>
        <end position="119"/>
    </location>
</feature>
<sequence>ELWRRIKLEFTIELPLLIARWKQVLFGALFQYVHGIFTQLAHRMHQPQEEPLGDLGFRLMPELGLENAWVSETIFWCLFIPFIFWSFSPFVTARKRFYTAVLYARLLMVLVTCQILRIISFTVTQLPAPNYHCRLGRDTAVREMPEHWWGHVVVDVGRQATHGCGDLIFSSHTTFVLTGVLTYTEYGQTLIIKIISWIGVVFMGLCIVASRKHYSVDVVVAFYTVPLVFYTLHRR</sequence>